<dbReference type="Proteomes" id="UP000004070">
    <property type="component" value="Unassembled WGS sequence"/>
</dbReference>
<keyword evidence="12" id="KW-0411">Iron-sulfur</keyword>
<keyword evidence="9" id="KW-0671">Queuosine biosynthesis</keyword>
<organism evidence="17 18">
    <name type="scientific">Lancefieldella rimae (strain ATCC 49626 / DSM 7090 / CCUG 31168 / NBRC 15546 / VPI D140H-11A)</name>
    <name type="common">Atopobium rimae</name>
    <dbReference type="NCBI Taxonomy" id="553184"/>
    <lineage>
        <taxon>Bacteria</taxon>
        <taxon>Bacillati</taxon>
        <taxon>Actinomycetota</taxon>
        <taxon>Coriobacteriia</taxon>
        <taxon>Coriobacteriales</taxon>
        <taxon>Atopobiaceae</taxon>
        <taxon>Lancefieldella</taxon>
    </lineage>
</organism>
<evidence type="ECO:0000256" key="3">
    <source>
        <dbReference type="ARBA" id="ARBA00008207"/>
    </source>
</evidence>
<reference evidence="17 18" key="1">
    <citation type="submission" date="2009-01" db="EMBL/GenBank/DDBJ databases">
        <authorList>
            <person name="Madupu R."/>
            <person name="Sebastian Y."/>
            <person name="Durkin A.S."/>
            <person name="Torralba M."/>
            <person name="Methe B."/>
            <person name="Sutton G.G."/>
            <person name="Strausberg R.L."/>
            <person name="Nelson K.E."/>
        </authorList>
    </citation>
    <scope>NUCLEOTIDE SEQUENCE [LARGE SCALE GENOMIC DNA]</scope>
    <source>
        <strain evidence="17 18">ATCC 49626</strain>
    </source>
</reference>
<keyword evidence="14" id="KW-0676">Redox-active center</keyword>
<evidence type="ECO:0000256" key="16">
    <source>
        <dbReference type="ARBA" id="ARBA00047415"/>
    </source>
</evidence>
<evidence type="ECO:0000313" key="18">
    <source>
        <dbReference type="Proteomes" id="UP000004070"/>
    </source>
</evidence>
<evidence type="ECO:0000256" key="7">
    <source>
        <dbReference type="ARBA" id="ARBA00022694"/>
    </source>
</evidence>
<keyword evidence="7" id="KW-0819">tRNA processing</keyword>
<evidence type="ECO:0000256" key="1">
    <source>
        <dbReference type="ARBA" id="ARBA00002268"/>
    </source>
</evidence>
<comment type="similarity">
    <text evidence="3">Belongs to the QueH family.</text>
</comment>
<protein>
    <recommendedName>
        <fullName evidence="5">Epoxyqueuosine reductase QueH</fullName>
        <ecNumber evidence="4">1.17.99.6</ecNumber>
    </recommendedName>
    <alternativeName>
        <fullName evidence="15">Queuosine biosynthesis protein QueH</fullName>
    </alternativeName>
</protein>
<dbReference type="EMBL" id="ACFE01000001">
    <property type="protein sequence ID" value="EEE17942.1"/>
    <property type="molecule type" value="Genomic_DNA"/>
</dbReference>
<evidence type="ECO:0000256" key="10">
    <source>
        <dbReference type="ARBA" id="ARBA00023002"/>
    </source>
</evidence>
<evidence type="ECO:0000256" key="4">
    <source>
        <dbReference type="ARBA" id="ARBA00012622"/>
    </source>
</evidence>
<dbReference type="GO" id="GO:0052693">
    <property type="term" value="F:epoxyqueuosine reductase activity"/>
    <property type="evidence" value="ECO:0007669"/>
    <property type="project" value="UniProtKB-EC"/>
</dbReference>
<sequence>MLSKESTIHIASENSTRSGAILPGTPLLLHACCGPCSLEPLKLLREEGFEPTICWTNPNIQPIEEHEHRLKTLLTWAQEVAHVEVIVAGDPRESWERSVAPAAFDRERRCGACYAIRLKESCRVAREQGFSFISTTLAVSPYQLFDVCGDELVSIAHSYGLTPVWRDFRPYYAEATRESRELGMYRQNYCGCRFSAAEATLERQEARDVRKAAKKHAY</sequence>
<gene>
    <name evidence="17" type="ORF">ATORI0001_0307</name>
</gene>
<dbReference type="Pfam" id="PF02677">
    <property type="entry name" value="QueH"/>
    <property type="match status" value="1"/>
</dbReference>
<dbReference type="STRING" id="1383.IV60_GL000519"/>
<name>B9CK40_LANR4</name>
<keyword evidence="13" id="KW-1015">Disulfide bond</keyword>
<comment type="function">
    <text evidence="1">Catalyzes the conversion of epoxyqueuosine (oQ) to queuosine (Q), which is a hypermodified base found in the wobble positions of tRNA(Asp), tRNA(Asn), tRNA(His) and tRNA(Tyr).</text>
</comment>
<dbReference type="eggNOG" id="COG1636">
    <property type="taxonomic scope" value="Bacteria"/>
</dbReference>
<accession>B9CK40</accession>
<dbReference type="UniPathway" id="UPA00392"/>
<dbReference type="GO" id="GO:0046872">
    <property type="term" value="F:metal ion binding"/>
    <property type="evidence" value="ECO:0007669"/>
    <property type="project" value="UniProtKB-KW"/>
</dbReference>
<evidence type="ECO:0000256" key="5">
    <source>
        <dbReference type="ARBA" id="ARBA00016895"/>
    </source>
</evidence>
<dbReference type="PANTHER" id="PTHR36701:SF1">
    <property type="entry name" value="EPOXYQUEUOSINE REDUCTASE QUEH"/>
    <property type="match status" value="1"/>
</dbReference>
<proteinExistence type="inferred from homology"/>
<evidence type="ECO:0000256" key="8">
    <source>
        <dbReference type="ARBA" id="ARBA00022723"/>
    </source>
</evidence>
<keyword evidence="10" id="KW-0560">Oxidoreductase</keyword>
<keyword evidence="11" id="KW-0408">Iron</keyword>
<keyword evidence="8" id="KW-0479">Metal-binding</keyword>
<dbReference type="InterPro" id="IPR003828">
    <property type="entry name" value="QueH"/>
</dbReference>
<dbReference type="AlphaFoldDB" id="B9CK40"/>
<evidence type="ECO:0000256" key="13">
    <source>
        <dbReference type="ARBA" id="ARBA00023157"/>
    </source>
</evidence>
<comment type="catalytic activity">
    <reaction evidence="16">
        <text>epoxyqueuosine(34) in tRNA + AH2 = queuosine(34) in tRNA + A + H2O</text>
        <dbReference type="Rhea" id="RHEA:32159"/>
        <dbReference type="Rhea" id="RHEA-COMP:18571"/>
        <dbReference type="Rhea" id="RHEA-COMP:18582"/>
        <dbReference type="ChEBI" id="CHEBI:13193"/>
        <dbReference type="ChEBI" id="CHEBI:15377"/>
        <dbReference type="ChEBI" id="CHEBI:17499"/>
        <dbReference type="ChEBI" id="CHEBI:194431"/>
        <dbReference type="ChEBI" id="CHEBI:194443"/>
        <dbReference type="EC" id="1.17.99.6"/>
    </reaction>
</comment>
<evidence type="ECO:0000256" key="9">
    <source>
        <dbReference type="ARBA" id="ARBA00022785"/>
    </source>
</evidence>
<evidence type="ECO:0000256" key="11">
    <source>
        <dbReference type="ARBA" id="ARBA00023004"/>
    </source>
</evidence>
<dbReference type="EC" id="1.17.99.6" evidence="4"/>
<evidence type="ECO:0000256" key="14">
    <source>
        <dbReference type="ARBA" id="ARBA00023284"/>
    </source>
</evidence>
<dbReference type="PANTHER" id="PTHR36701">
    <property type="entry name" value="EPOXYQUEUOSINE REDUCTASE QUEH"/>
    <property type="match status" value="1"/>
</dbReference>
<evidence type="ECO:0000313" key="17">
    <source>
        <dbReference type="EMBL" id="EEE17942.1"/>
    </source>
</evidence>
<evidence type="ECO:0000256" key="15">
    <source>
        <dbReference type="ARBA" id="ARBA00031446"/>
    </source>
</evidence>
<comment type="pathway">
    <text evidence="2">tRNA modification; tRNA-queuosine biosynthesis.</text>
</comment>
<dbReference type="GO" id="GO:0008616">
    <property type="term" value="P:tRNA queuosine(34) biosynthetic process"/>
    <property type="evidence" value="ECO:0007669"/>
    <property type="project" value="UniProtKB-UniPathway"/>
</dbReference>
<evidence type="ECO:0000256" key="2">
    <source>
        <dbReference type="ARBA" id="ARBA00004691"/>
    </source>
</evidence>
<keyword evidence="6" id="KW-0004">4Fe-4S</keyword>
<comment type="caution">
    <text evidence="17">The sequence shown here is derived from an EMBL/GenBank/DDBJ whole genome shotgun (WGS) entry which is preliminary data.</text>
</comment>
<evidence type="ECO:0000256" key="6">
    <source>
        <dbReference type="ARBA" id="ARBA00022485"/>
    </source>
</evidence>
<evidence type="ECO:0000256" key="12">
    <source>
        <dbReference type="ARBA" id="ARBA00023014"/>
    </source>
</evidence>
<dbReference type="GO" id="GO:0051539">
    <property type="term" value="F:4 iron, 4 sulfur cluster binding"/>
    <property type="evidence" value="ECO:0007669"/>
    <property type="project" value="UniProtKB-KW"/>
</dbReference>